<dbReference type="Gene3D" id="2.60.120.10">
    <property type="entry name" value="Jelly Rolls"/>
    <property type="match status" value="1"/>
</dbReference>
<reference evidence="6" key="1">
    <citation type="journal article" date="2019" name="Int. J. Syst. Evol. Microbiol.">
        <title>The Global Catalogue of Microorganisms (GCM) 10K type strain sequencing project: providing services to taxonomists for standard genome sequencing and annotation.</title>
        <authorList>
            <consortium name="The Broad Institute Genomics Platform"/>
            <consortium name="The Broad Institute Genome Sequencing Center for Infectious Disease"/>
            <person name="Wu L."/>
            <person name="Ma J."/>
        </authorList>
    </citation>
    <scope>NUCLEOTIDE SEQUENCE [LARGE SCALE GENOMIC DNA]</scope>
    <source>
        <strain evidence="6">CGMCC 1.18578</strain>
    </source>
</reference>
<comment type="caution">
    <text evidence="5">The sequence shown here is derived from an EMBL/GenBank/DDBJ whole genome shotgun (WGS) entry which is preliminary data.</text>
</comment>
<sequence>MQPKETTTIDYGNEESDFYLHHVARASPFERNNHYHGTYEVYYQLSGRRHYFIKDSAYAVAPGDLVFINKHDVHKTSMLGPPQHERVVMNFSDAFLGTDHPLFRPELLRIFTRDNHLYRLKPQEQMFVEQLFRKLTDEVKLQEDGFELSIRLLVTQLLLFVLRLKHADAPVTDDPLSPTHRRIAEIVKYINANYDDKLPLPELSERFDMSPFYLSRTFKKVTGFTVVGYQNLTRVREAQALLARTDAKVTDISAQVGFEQFAHFNRTFKKITGTNPTRYRKWNG</sequence>
<dbReference type="InterPro" id="IPR018062">
    <property type="entry name" value="HTH_AraC-typ_CS"/>
</dbReference>
<dbReference type="InterPro" id="IPR018060">
    <property type="entry name" value="HTH_AraC"/>
</dbReference>
<evidence type="ECO:0000256" key="3">
    <source>
        <dbReference type="ARBA" id="ARBA00023163"/>
    </source>
</evidence>
<accession>A0ABW0QXX0</accession>
<keyword evidence="3" id="KW-0804">Transcription</keyword>
<evidence type="ECO:0000256" key="1">
    <source>
        <dbReference type="ARBA" id="ARBA00023015"/>
    </source>
</evidence>
<dbReference type="InterPro" id="IPR014710">
    <property type="entry name" value="RmlC-like_jellyroll"/>
</dbReference>
<dbReference type="InterPro" id="IPR020449">
    <property type="entry name" value="Tscrpt_reg_AraC-type_HTH"/>
</dbReference>
<feature type="domain" description="HTH araC/xylS-type" evidence="4">
    <location>
        <begin position="184"/>
        <end position="282"/>
    </location>
</feature>
<dbReference type="Gene3D" id="1.10.10.60">
    <property type="entry name" value="Homeodomain-like"/>
    <property type="match status" value="2"/>
</dbReference>
<keyword evidence="6" id="KW-1185">Reference proteome</keyword>
<name>A0ABW0QXX0_9BACL</name>
<evidence type="ECO:0000313" key="5">
    <source>
        <dbReference type="EMBL" id="MFC5529238.1"/>
    </source>
</evidence>
<proteinExistence type="predicted"/>
<dbReference type="PRINTS" id="PR00032">
    <property type="entry name" value="HTHARAC"/>
</dbReference>
<keyword evidence="1" id="KW-0805">Transcription regulation</keyword>
<gene>
    <name evidence="5" type="ORF">ACFPQ4_07210</name>
</gene>
<dbReference type="Pfam" id="PF02311">
    <property type="entry name" value="AraC_binding"/>
    <property type="match status" value="1"/>
</dbReference>
<dbReference type="InterPro" id="IPR037923">
    <property type="entry name" value="HTH-like"/>
</dbReference>
<organism evidence="5 6">
    <name type="scientific">Cohnella yongneupensis</name>
    <dbReference type="NCBI Taxonomy" id="425006"/>
    <lineage>
        <taxon>Bacteria</taxon>
        <taxon>Bacillati</taxon>
        <taxon>Bacillota</taxon>
        <taxon>Bacilli</taxon>
        <taxon>Bacillales</taxon>
        <taxon>Paenibacillaceae</taxon>
        <taxon>Cohnella</taxon>
    </lineage>
</organism>
<dbReference type="InterPro" id="IPR009057">
    <property type="entry name" value="Homeodomain-like_sf"/>
</dbReference>
<dbReference type="InterPro" id="IPR003313">
    <property type="entry name" value="AraC-bd"/>
</dbReference>
<evidence type="ECO:0000256" key="2">
    <source>
        <dbReference type="ARBA" id="ARBA00023125"/>
    </source>
</evidence>
<dbReference type="PANTHER" id="PTHR43280">
    <property type="entry name" value="ARAC-FAMILY TRANSCRIPTIONAL REGULATOR"/>
    <property type="match status" value="1"/>
</dbReference>
<dbReference type="RefSeq" id="WP_378111100.1">
    <property type="nucleotide sequence ID" value="NZ_JBHSNC010000021.1"/>
</dbReference>
<dbReference type="EMBL" id="JBHSNC010000021">
    <property type="protein sequence ID" value="MFC5529238.1"/>
    <property type="molecule type" value="Genomic_DNA"/>
</dbReference>
<dbReference type="SUPFAM" id="SSF51215">
    <property type="entry name" value="Regulatory protein AraC"/>
    <property type="match status" value="1"/>
</dbReference>
<dbReference type="SUPFAM" id="SSF46689">
    <property type="entry name" value="Homeodomain-like"/>
    <property type="match status" value="2"/>
</dbReference>
<keyword evidence="2" id="KW-0238">DNA-binding</keyword>
<dbReference type="PANTHER" id="PTHR43280:SF28">
    <property type="entry name" value="HTH-TYPE TRANSCRIPTIONAL ACTIVATOR RHAS"/>
    <property type="match status" value="1"/>
</dbReference>
<protein>
    <submittedName>
        <fullName evidence="5">Helix-turn-helix domain-containing protein</fullName>
    </submittedName>
</protein>
<dbReference type="PROSITE" id="PS01124">
    <property type="entry name" value="HTH_ARAC_FAMILY_2"/>
    <property type="match status" value="1"/>
</dbReference>
<dbReference type="Pfam" id="PF12833">
    <property type="entry name" value="HTH_18"/>
    <property type="match status" value="1"/>
</dbReference>
<dbReference type="PROSITE" id="PS00041">
    <property type="entry name" value="HTH_ARAC_FAMILY_1"/>
    <property type="match status" value="1"/>
</dbReference>
<evidence type="ECO:0000313" key="6">
    <source>
        <dbReference type="Proteomes" id="UP001596108"/>
    </source>
</evidence>
<dbReference type="SMART" id="SM00342">
    <property type="entry name" value="HTH_ARAC"/>
    <property type="match status" value="1"/>
</dbReference>
<evidence type="ECO:0000259" key="4">
    <source>
        <dbReference type="PROSITE" id="PS01124"/>
    </source>
</evidence>
<dbReference type="Proteomes" id="UP001596108">
    <property type="component" value="Unassembled WGS sequence"/>
</dbReference>